<dbReference type="AlphaFoldDB" id="A0A3R8R0J6"/>
<evidence type="ECO:0000256" key="2">
    <source>
        <dbReference type="SAM" id="SignalP"/>
    </source>
</evidence>
<gene>
    <name evidence="3" type="ORF">DZC72_16730</name>
</gene>
<keyword evidence="1" id="KW-1133">Transmembrane helix</keyword>
<keyword evidence="4" id="KW-1185">Reference proteome</keyword>
<comment type="caution">
    <text evidence="3">The sequence shown here is derived from an EMBL/GenBank/DDBJ whole genome shotgun (WGS) entry which is preliminary data.</text>
</comment>
<evidence type="ECO:0000313" key="3">
    <source>
        <dbReference type="EMBL" id="RRQ47629.1"/>
    </source>
</evidence>
<dbReference type="OrthoDB" id="5491447at2"/>
<dbReference type="Proteomes" id="UP000286990">
    <property type="component" value="Unassembled WGS sequence"/>
</dbReference>
<organism evidence="3 4">
    <name type="scientific">Maribacter algicola</name>
    <dbReference type="NCBI Taxonomy" id="2498892"/>
    <lineage>
        <taxon>Bacteria</taxon>
        <taxon>Pseudomonadati</taxon>
        <taxon>Bacteroidota</taxon>
        <taxon>Flavobacteriia</taxon>
        <taxon>Flavobacteriales</taxon>
        <taxon>Flavobacteriaceae</taxon>
        <taxon>Maribacter</taxon>
    </lineage>
</organism>
<proteinExistence type="predicted"/>
<keyword evidence="1" id="KW-0472">Membrane</keyword>
<feature type="signal peptide" evidence="2">
    <location>
        <begin position="1"/>
        <end position="19"/>
    </location>
</feature>
<feature type="transmembrane region" description="Helical" evidence="1">
    <location>
        <begin position="99"/>
        <end position="117"/>
    </location>
</feature>
<protein>
    <submittedName>
        <fullName evidence="3">DUF4129 domain-containing protein</fullName>
    </submittedName>
</protein>
<name>A0A3R8R0J6_9FLAO</name>
<feature type="chain" id="PRO_5018642885" evidence="2">
    <location>
        <begin position="20"/>
        <end position="245"/>
    </location>
</feature>
<sequence length="245" mass="29098">MPKRVLLVLFLFLTDFLLAQQDSLVVKYDTSEINPVVIEDADLDTFRNDPKFDYEVVEKTAPDWWISFKNWLGRIFMRLFEWIFGIEKASGAFNAFLQILPYLLLGILIFILIKFFLNVHARSLMHTKNNKSLVHLSEEEQIIKNENIESLIEKALADKNYRLAIRYYYLLILRLMTDKEIIQWELQKTNEDYLSEIKETGLKDAFKTSTLYYNYIWYGDFPLDEPKYQNVSNFFIALKQKVTNA</sequence>
<reference evidence="4" key="1">
    <citation type="submission" date="2018-12" db="EMBL/GenBank/DDBJ databases">
        <title>Maribacter lutimaris sp. nov., isolated from marine sediment.</title>
        <authorList>
            <person name="Kim K.K."/>
        </authorList>
    </citation>
    <scope>NUCLEOTIDE SEQUENCE [LARGE SCALE GENOMIC DNA]</scope>
    <source>
        <strain evidence="4">PoM-212</strain>
    </source>
</reference>
<evidence type="ECO:0000313" key="4">
    <source>
        <dbReference type="Proteomes" id="UP000286990"/>
    </source>
</evidence>
<dbReference type="EMBL" id="QUSX01000004">
    <property type="protein sequence ID" value="RRQ47629.1"/>
    <property type="molecule type" value="Genomic_DNA"/>
</dbReference>
<keyword evidence="1" id="KW-0812">Transmembrane</keyword>
<accession>A0A3R8R0J6</accession>
<keyword evidence="2" id="KW-0732">Signal</keyword>
<evidence type="ECO:0000256" key="1">
    <source>
        <dbReference type="SAM" id="Phobius"/>
    </source>
</evidence>